<organism evidence="2 3">
    <name type="scientific">Alteracholeplasma palmae (strain ATCC 49389 / J233)</name>
    <name type="common">Acholeplasma palmae</name>
    <dbReference type="NCBI Taxonomy" id="1318466"/>
    <lineage>
        <taxon>Bacteria</taxon>
        <taxon>Bacillati</taxon>
        <taxon>Mycoplasmatota</taxon>
        <taxon>Mollicutes</taxon>
        <taxon>Acholeplasmatales</taxon>
        <taxon>Acholeplasmataceae</taxon>
        <taxon>Acholeplasma</taxon>
    </lineage>
</organism>
<sequence>MLKNNKVLIFDFETSGLSPQDSQVIEIGAVLLEEKNNTYVVSKELNLLVTADKPLPAKIVEITNITDEMLLRDGVEPKEAFRQLSSMIDEQTLLVAYNIQFDLSFLQKMYQDFYEPSYKIKNDILDVMVVYKDRNEFPHRLENAVAKYKVSVLSTHRALDDVYATYEVLKALKAEKPVIKHYVNKIGYNPKYGVSGIKLPHVTYIPQYGNRLEVEKA</sequence>
<dbReference type="EMBL" id="FO681347">
    <property type="protein sequence ID" value="CCV64286.1"/>
    <property type="molecule type" value="Genomic_DNA"/>
</dbReference>
<dbReference type="GO" id="GO:0003887">
    <property type="term" value="F:DNA-directed DNA polymerase activity"/>
    <property type="evidence" value="ECO:0007669"/>
    <property type="project" value="UniProtKB-EC"/>
</dbReference>
<dbReference type="InterPro" id="IPR006054">
    <property type="entry name" value="DnaQ"/>
</dbReference>
<dbReference type="PANTHER" id="PTHR30231">
    <property type="entry name" value="DNA POLYMERASE III SUBUNIT EPSILON"/>
    <property type="match status" value="1"/>
</dbReference>
<dbReference type="GO" id="GO:0005829">
    <property type="term" value="C:cytosol"/>
    <property type="evidence" value="ECO:0007669"/>
    <property type="project" value="TreeGrafter"/>
</dbReference>
<dbReference type="OrthoDB" id="9804290at2"/>
<dbReference type="AlphaFoldDB" id="U4KRM0"/>
<dbReference type="NCBIfam" id="TIGR00573">
    <property type="entry name" value="dnaq"/>
    <property type="match status" value="1"/>
</dbReference>
<dbReference type="InterPro" id="IPR013520">
    <property type="entry name" value="Ribonucl_H"/>
</dbReference>
<protein>
    <submittedName>
        <fullName evidence="2">DNA polymerase III, epsilon subunit</fullName>
        <ecNumber evidence="2">2.7.7.7</ecNumber>
    </submittedName>
</protein>
<gene>
    <name evidence="2" type="primary">dnaQ</name>
    <name evidence="2" type="ORF">BN85407090</name>
</gene>
<proteinExistence type="predicted"/>
<evidence type="ECO:0000313" key="3">
    <source>
        <dbReference type="Proteomes" id="UP000032740"/>
    </source>
</evidence>
<dbReference type="RefSeq" id="WP_026658709.1">
    <property type="nucleotide sequence ID" value="NC_022538.1"/>
</dbReference>
<dbReference type="GO" id="GO:0045004">
    <property type="term" value="P:DNA replication proofreading"/>
    <property type="evidence" value="ECO:0007669"/>
    <property type="project" value="TreeGrafter"/>
</dbReference>
<reference evidence="2 3" key="1">
    <citation type="journal article" date="2013" name="J. Mol. Microbiol. Biotechnol.">
        <title>Analysis of the Complete Genomes of Acholeplasma brassicae , A. palmae and A. laidlawii and Their Comparison to the Obligate Parasites from ' Candidatus Phytoplasma'.</title>
        <authorList>
            <person name="Kube M."/>
            <person name="Siewert C."/>
            <person name="Migdoll A.M."/>
            <person name="Duduk B."/>
            <person name="Holz S."/>
            <person name="Rabus R."/>
            <person name="Seemuller E."/>
            <person name="Mitrovic J."/>
            <person name="Muller I."/>
            <person name="Buttner C."/>
            <person name="Reinhardt R."/>
        </authorList>
    </citation>
    <scope>NUCLEOTIDE SEQUENCE [LARGE SCALE GENOMIC DNA]</scope>
    <source>
        <strain evidence="2 3">J233</strain>
    </source>
</reference>
<evidence type="ECO:0000313" key="2">
    <source>
        <dbReference type="EMBL" id="CCV64286.1"/>
    </source>
</evidence>
<dbReference type="SUPFAM" id="SSF53098">
    <property type="entry name" value="Ribonuclease H-like"/>
    <property type="match status" value="1"/>
</dbReference>
<name>U4KRM0_ALTPJ</name>
<dbReference type="InterPro" id="IPR036397">
    <property type="entry name" value="RNaseH_sf"/>
</dbReference>
<evidence type="ECO:0000259" key="1">
    <source>
        <dbReference type="SMART" id="SM00479"/>
    </source>
</evidence>
<keyword evidence="2" id="KW-0808">Transferase</keyword>
<dbReference type="InterPro" id="IPR012337">
    <property type="entry name" value="RNaseH-like_sf"/>
</dbReference>
<keyword evidence="3" id="KW-1185">Reference proteome</keyword>
<dbReference type="KEGG" id="apal:BN85407090"/>
<dbReference type="CDD" id="cd06127">
    <property type="entry name" value="DEDDh"/>
    <property type="match status" value="1"/>
</dbReference>
<dbReference type="PANTHER" id="PTHR30231:SF41">
    <property type="entry name" value="DNA POLYMERASE III SUBUNIT EPSILON"/>
    <property type="match status" value="1"/>
</dbReference>
<dbReference type="Proteomes" id="UP000032740">
    <property type="component" value="Chromosome"/>
</dbReference>
<feature type="domain" description="Exonuclease" evidence="1">
    <location>
        <begin position="6"/>
        <end position="178"/>
    </location>
</feature>
<dbReference type="HOGENOM" id="CLU_047806_6_0_14"/>
<keyword evidence="2" id="KW-0548">Nucleotidyltransferase</keyword>
<dbReference type="SMART" id="SM00479">
    <property type="entry name" value="EXOIII"/>
    <property type="match status" value="1"/>
</dbReference>
<accession>U4KRM0</accession>
<dbReference type="EC" id="2.7.7.7" evidence="2"/>
<dbReference type="GO" id="GO:0003677">
    <property type="term" value="F:DNA binding"/>
    <property type="evidence" value="ECO:0007669"/>
    <property type="project" value="InterPro"/>
</dbReference>
<dbReference type="Pfam" id="PF00929">
    <property type="entry name" value="RNase_T"/>
    <property type="match status" value="1"/>
</dbReference>
<dbReference type="GO" id="GO:0008408">
    <property type="term" value="F:3'-5' exonuclease activity"/>
    <property type="evidence" value="ECO:0007669"/>
    <property type="project" value="TreeGrafter"/>
</dbReference>
<dbReference type="Gene3D" id="3.30.420.10">
    <property type="entry name" value="Ribonuclease H-like superfamily/Ribonuclease H"/>
    <property type="match status" value="1"/>
</dbReference>
<dbReference type="STRING" id="1318466.BN85407090"/>